<evidence type="ECO:0000256" key="4">
    <source>
        <dbReference type="SAM" id="MobiDB-lite"/>
    </source>
</evidence>
<feature type="compositionally biased region" description="Basic residues" evidence="4">
    <location>
        <begin position="130"/>
        <end position="140"/>
    </location>
</feature>
<dbReference type="InterPro" id="IPR035979">
    <property type="entry name" value="RBD_domain_sf"/>
</dbReference>
<dbReference type="GO" id="GO:0003723">
    <property type="term" value="F:RNA binding"/>
    <property type="evidence" value="ECO:0000318"/>
    <property type="project" value="GO_Central"/>
</dbReference>
<feature type="compositionally biased region" description="Basic residues" evidence="4">
    <location>
        <begin position="162"/>
        <end position="187"/>
    </location>
</feature>
<sequence>MSVIIRLQNLPWSANALDIRQFFHGLSIPEGGVHIVGGEQGDAFIAFSTDEDARQAFARNNGKIKEIQISLMLSSRTEMQKVIEAARAQSYAAFMQNPTPMPAAVPAIIPSAVPELKKENSKDRDTKDKRDRKRSRSRSRDRKDRDRRRYRDRSRSRSRERRERRRRERSRSRGRSRSRDRKNRDRKRSADNFNQKDPKKMPEVWANPNSNDSIPAAPLPPSLFGNFPGNLDDARRNLNALTGQVGNNTNGRSNNFPGCNNFGMNRVRDSWPPQNVPNDSNDEGFLNRSDDGLDARQRPGPNFQNRRFPRNNNFPHPEDEQQFQAEREPLADCCVRLQPFYGGYGDIRRFFQGSFISNVGIKFINDDFGHRTGIVYIQFGHPLGKNEALRKNGEVLNGVKVEVAHIDDEEFDEAVDRYQPENFPQSVDTNKFRSKNITKYFNKPEPELEVFSCLTVDDLPTYVKEQDILKLFSPRPLLALFLTPKPRGGHIAYVKFGSVEEAKKALEENINHKVEGKPVTIKPCDDREFENISQQHNVDLECKPSPLPQLDTDCINLTRLPLQTNNIEIADFFSDIGVRPTKIHLMSNRMGFTGQAFCEFKTKEDAAQALKKDNSSFGPNIVSVQPFPREEMEHILQQSPAPNAPLLQPPMMPRAPTMNQNRPFFPRNSYEGGPPRGGHRFMGHRAPRPRFMNAVPADDAPLGCTVYMDNVPYKAGTNEILDFFDGYDITNNVSRRFNPNNTPSAEAKVIFSSPEEAYRAVQEKNGQKIWERPIYLKQV</sequence>
<dbReference type="AlphaFoldDB" id="D6WFS5"/>
<feature type="compositionally biased region" description="Basic and acidic residues" evidence="4">
    <location>
        <begin position="141"/>
        <end position="161"/>
    </location>
</feature>
<reference evidence="6 7" key="1">
    <citation type="journal article" date="2008" name="Nature">
        <title>The genome of the model beetle and pest Tribolium castaneum.</title>
        <authorList>
            <consortium name="Tribolium Genome Sequencing Consortium"/>
            <person name="Richards S."/>
            <person name="Gibbs R.A."/>
            <person name="Weinstock G.M."/>
            <person name="Brown S.J."/>
            <person name="Denell R."/>
            <person name="Beeman R.W."/>
            <person name="Gibbs R."/>
            <person name="Beeman R.W."/>
            <person name="Brown S.J."/>
            <person name="Bucher G."/>
            <person name="Friedrich M."/>
            <person name="Grimmelikhuijzen C.J."/>
            <person name="Klingler M."/>
            <person name="Lorenzen M."/>
            <person name="Richards S."/>
            <person name="Roth S."/>
            <person name="Schroder R."/>
            <person name="Tautz D."/>
            <person name="Zdobnov E.M."/>
            <person name="Muzny D."/>
            <person name="Gibbs R.A."/>
            <person name="Weinstock G.M."/>
            <person name="Attaway T."/>
            <person name="Bell S."/>
            <person name="Buhay C.J."/>
            <person name="Chandrabose M.N."/>
            <person name="Chavez D."/>
            <person name="Clerk-Blankenburg K.P."/>
            <person name="Cree A."/>
            <person name="Dao M."/>
            <person name="Davis C."/>
            <person name="Chacko J."/>
            <person name="Dinh H."/>
            <person name="Dugan-Rocha S."/>
            <person name="Fowler G."/>
            <person name="Garner T.T."/>
            <person name="Garnes J."/>
            <person name="Gnirke A."/>
            <person name="Hawes A."/>
            <person name="Hernandez J."/>
            <person name="Hines S."/>
            <person name="Holder M."/>
            <person name="Hume J."/>
            <person name="Jhangiani S.N."/>
            <person name="Joshi V."/>
            <person name="Khan Z.M."/>
            <person name="Jackson L."/>
            <person name="Kovar C."/>
            <person name="Kowis A."/>
            <person name="Lee S."/>
            <person name="Lewis L.R."/>
            <person name="Margolis J."/>
            <person name="Morgan M."/>
            <person name="Nazareth L.V."/>
            <person name="Nguyen N."/>
            <person name="Okwuonu G."/>
            <person name="Parker D."/>
            <person name="Richards S."/>
            <person name="Ruiz S.J."/>
            <person name="Santibanez J."/>
            <person name="Savard J."/>
            <person name="Scherer S.E."/>
            <person name="Schneider B."/>
            <person name="Sodergren E."/>
            <person name="Tautz D."/>
            <person name="Vattahil S."/>
            <person name="Villasana D."/>
            <person name="White C.S."/>
            <person name="Wright R."/>
            <person name="Park Y."/>
            <person name="Beeman R.W."/>
            <person name="Lord J."/>
            <person name="Oppert B."/>
            <person name="Lorenzen M."/>
            <person name="Brown S."/>
            <person name="Wang L."/>
            <person name="Savard J."/>
            <person name="Tautz D."/>
            <person name="Richards S."/>
            <person name="Weinstock G."/>
            <person name="Gibbs R.A."/>
            <person name="Liu Y."/>
            <person name="Worley K."/>
            <person name="Weinstock G."/>
            <person name="Elsik C.G."/>
            <person name="Reese J.T."/>
            <person name="Elhaik E."/>
            <person name="Landan G."/>
            <person name="Graur D."/>
            <person name="Arensburger P."/>
            <person name="Atkinson P."/>
            <person name="Beeman R.W."/>
            <person name="Beidler J."/>
            <person name="Brown S.J."/>
            <person name="Demuth J.P."/>
            <person name="Drury D.W."/>
            <person name="Du Y.Z."/>
            <person name="Fujiwara H."/>
            <person name="Lorenzen M."/>
            <person name="Maselli V."/>
            <person name="Osanai M."/>
            <person name="Park Y."/>
            <person name="Robertson H.M."/>
            <person name="Tu Z."/>
            <person name="Wang J.J."/>
            <person name="Wang S."/>
            <person name="Richards S."/>
            <person name="Song H."/>
            <person name="Zhang L."/>
            <person name="Sodergren E."/>
            <person name="Werner D."/>
            <person name="Stanke M."/>
            <person name="Morgenstern B."/>
            <person name="Solovyev V."/>
            <person name="Kosarev P."/>
            <person name="Brown G."/>
            <person name="Chen H.C."/>
            <person name="Ermolaeva O."/>
            <person name="Hlavina W."/>
            <person name="Kapustin Y."/>
            <person name="Kiryutin B."/>
            <person name="Kitts P."/>
            <person name="Maglott D."/>
            <person name="Pruitt K."/>
            <person name="Sapojnikov V."/>
            <person name="Souvorov A."/>
            <person name="Mackey A.J."/>
            <person name="Waterhouse R.M."/>
            <person name="Wyder S."/>
            <person name="Zdobnov E.M."/>
            <person name="Zdobnov E.M."/>
            <person name="Wyder S."/>
            <person name="Kriventseva E.V."/>
            <person name="Kadowaki T."/>
            <person name="Bork P."/>
            <person name="Aranda M."/>
            <person name="Bao R."/>
            <person name="Beermann A."/>
            <person name="Berns N."/>
            <person name="Bolognesi R."/>
            <person name="Bonneton F."/>
            <person name="Bopp D."/>
            <person name="Brown S.J."/>
            <person name="Bucher G."/>
            <person name="Butts T."/>
            <person name="Chaumot A."/>
            <person name="Denell R.E."/>
            <person name="Ferrier D.E."/>
            <person name="Friedrich M."/>
            <person name="Gordon C.M."/>
            <person name="Jindra M."/>
            <person name="Klingler M."/>
            <person name="Lan Q."/>
            <person name="Lattorff H.M."/>
            <person name="Laudet V."/>
            <person name="von Levetsow C."/>
            <person name="Liu Z."/>
            <person name="Lutz R."/>
            <person name="Lynch J.A."/>
            <person name="da Fonseca R.N."/>
            <person name="Posnien N."/>
            <person name="Reuter R."/>
            <person name="Roth S."/>
            <person name="Savard J."/>
            <person name="Schinko J.B."/>
            <person name="Schmitt C."/>
            <person name="Schoppmeier M."/>
            <person name="Schroder R."/>
            <person name="Shippy T.D."/>
            <person name="Simonnet F."/>
            <person name="Marques-Souza H."/>
            <person name="Tautz D."/>
            <person name="Tomoyasu Y."/>
            <person name="Trauner J."/>
            <person name="Van der Zee M."/>
            <person name="Vervoort M."/>
            <person name="Wittkopp N."/>
            <person name="Wimmer E.A."/>
            <person name="Yang X."/>
            <person name="Jones A.K."/>
            <person name="Sattelle D.B."/>
            <person name="Ebert P.R."/>
            <person name="Nelson D."/>
            <person name="Scott J.G."/>
            <person name="Beeman R.W."/>
            <person name="Muthukrishnan S."/>
            <person name="Kramer K.J."/>
            <person name="Arakane Y."/>
            <person name="Beeman R.W."/>
            <person name="Zhu Q."/>
            <person name="Hogenkamp D."/>
            <person name="Dixit R."/>
            <person name="Oppert B."/>
            <person name="Jiang H."/>
            <person name="Zou Z."/>
            <person name="Marshall J."/>
            <person name="Elpidina E."/>
            <person name="Vinokurov K."/>
            <person name="Oppert C."/>
            <person name="Zou Z."/>
            <person name="Evans J."/>
            <person name="Lu Z."/>
            <person name="Zhao P."/>
            <person name="Sumathipala N."/>
            <person name="Altincicek B."/>
            <person name="Vilcinskas A."/>
            <person name="Williams M."/>
            <person name="Hultmark D."/>
            <person name="Hetru C."/>
            <person name="Jiang H."/>
            <person name="Grimmelikhuijzen C.J."/>
            <person name="Hauser F."/>
            <person name="Cazzamali G."/>
            <person name="Williamson M."/>
            <person name="Park Y."/>
            <person name="Li B."/>
            <person name="Tanaka Y."/>
            <person name="Predel R."/>
            <person name="Neupert S."/>
            <person name="Schachtner J."/>
            <person name="Verleyen P."/>
            <person name="Raible F."/>
            <person name="Bork P."/>
            <person name="Friedrich M."/>
            <person name="Walden K.K."/>
            <person name="Robertson H.M."/>
            <person name="Angeli S."/>
            <person name="Foret S."/>
            <person name="Bucher G."/>
            <person name="Schuetz S."/>
            <person name="Maleszka R."/>
            <person name="Wimmer E.A."/>
            <person name="Beeman R.W."/>
            <person name="Lorenzen M."/>
            <person name="Tomoyasu Y."/>
            <person name="Miller S.C."/>
            <person name="Grossmann D."/>
            <person name="Bucher G."/>
        </authorList>
    </citation>
    <scope>NUCLEOTIDE SEQUENCE [LARGE SCALE GENOMIC DNA]</scope>
    <source>
        <strain evidence="6 7">Georgia GA2</strain>
    </source>
</reference>
<evidence type="ECO:0000256" key="2">
    <source>
        <dbReference type="ARBA" id="ARBA00022884"/>
    </source>
</evidence>
<dbReference type="KEGG" id="tca:657064"/>
<evidence type="ECO:0000256" key="1">
    <source>
        <dbReference type="ARBA" id="ARBA00022737"/>
    </source>
</evidence>
<dbReference type="InterPro" id="IPR050666">
    <property type="entry name" value="ESRP"/>
</dbReference>
<feature type="compositionally biased region" description="Basic and acidic residues" evidence="4">
    <location>
        <begin position="115"/>
        <end position="129"/>
    </location>
</feature>
<dbReference type="OrthoDB" id="2588702at2759"/>
<dbReference type="GO" id="GO:0005654">
    <property type="term" value="C:nucleoplasm"/>
    <property type="evidence" value="ECO:0000318"/>
    <property type="project" value="GO_Central"/>
</dbReference>
<dbReference type="InterPro" id="IPR012677">
    <property type="entry name" value="Nucleotide-bd_a/b_plait_sf"/>
</dbReference>
<dbReference type="EMBL" id="KQ971319">
    <property type="protein sequence ID" value="EEZ99571.1"/>
    <property type="molecule type" value="Genomic_DNA"/>
</dbReference>
<dbReference type="SUPFAM" id="SSF54928">
    <property type="entry name" value="RNA-binding domain, RBD"/>
    <property type="match status" value="4"/>
</dbReference>
<keyword evidence="7" id="KW-1185">Reference proteome</keyword>
<feature type="compositionally biased region" description="Low complexity" evidence="4">
    <location>
        <begin position="298"/>
        <end position="315"/>
    </location>
</feature>
<dbReference type="Proteomes" id="UP000007266">
    <property type="component" value="Linkage group 3"/>
</dbReference>
<evidence type="ECO:0000313" key="6">
    <source>
        <dbReference type="EMBL" id="EEZ99571.1"/>
    </source>
</evidence>
<dbReference type="Pfam" id="PF00076">
    <property type="entry name" value="RRM_1"/>
    <property type="match status" value="3"/>
</dbReference>
<dbReference type="Gene3D" id="3.30.70.330">
    <property type="match status" value="5"/>
</dbReference>
<dbReference type="CDD" id="cd12254">
    <property type="entry name" value="RRM_hnRNPH_ESRPs_RBM12_like"/>
    <property type="match status" value="2"/>
</dbReference>
<feature type="compositionally biased region" description="Basic and acidic residues" evidence="4">
    <location>
        <begin position="288"/>
        <end position="297"/>
    </location>
</feature>
<dbReference type="InterPro" id="IPR000504">
    <property type="entry name" value="RRM_dom"/>
</dbReference>
<feature type="compositionally biased region" description="Basic and acidic residues" evidence="4">
    <location>
        <begin position="188"/>
        <end position="202"/>
    </location>
</feature>
<gene>
    <name evidence="6" type="primary">AUGUSTUS-3.0.2_01555</name>
    <name evidence="6" type="ORF">TcasGA2_TC001555</name>
</gene>
<dbReference type="CDD" id="cd12510">
    <property type="entry name" value="RRM1_RBM12_like"/>
    <property type="match status" value="1"/>
</dbReference>
<feature type="domain" description="RRM" evidence="5">
    <location>
        <begin position="704"/>
        <end position="779"/>
    </location>
</feature>
<evidence type="ECO:0000256" key="3">
    <source>
        <dbReference type="PROSITE-ProRule" id="PRU00176"/>
    </source>
</evidence>
<feature type="region of interest" description="Disordered" evidence="4">
    <location>
        <begin position="112"/>
        <end position="220"/>
    </location>
</feature>
<accession>D6WFS5</accession>
<dbReference type="PROSITE" id="PS50102">
    <property type="entry name" value="RRM"/>
    <property type="match status" value="3"/>
</dbReference>
<feature type="domain" description="RRM" evidence="5">
    <location>
        <begin position="452"/>
        <end position="526"/>
    </location>
</feature>
<dbReference type="eggNOG" id="KOG4307">
    <property type="taxonomic scope" value="Eukaryota"/>
</dbReference>
<evidence type="ECO:0000259" key="5">
    <source>
        <dbReference type="PROSITE" id="PS50102"/>
    </source>
</evidence>
<protein>
    <recommendedName>
        <fullName evidence="5">RRM domain-containing protein</fullName>
    </recommendedName>
</protein>
<dbReference type="GO" id="GO:1990904">
    <property type="term" value="C:ribonucleoprotein complex"/>
    <property type="evidence" value="ECO:0000318"/>
    <property type="project" value="GO_Central"/>
</dbReference>
<dbReference type="GO" id="GO:0043484">
    <property type="term" value="P:regulation of RNA splicing"/>
    <property type="evidence" value="ECO:0000318"/>
    <property type="project" value="GO_Central"/>
</dbReference>
<dbReference type="CDD" id="cd00590">
    <property type="entry name" value="RRM_SF"/>
    <property type="match status" value="1"/>
</dbReference>
<dbReference type="PANTHER" id="PTHR13976">
    <property type="entry name" value="HETEROGENEOUS NUCLEAR RIBONUCLEOPROTEIN-RELATED"/>
    <property type="match status" value="1"/>
</dbReference>
<dbReference type="SMART" id="SM00360">
    <property type="entry name" value="RRM"/>
    <property type="match status" value="4"/>
</dbReference>
<keyword evidence="2 3" id="KW-0694">RNA-binding</keyword>
<reference evidence="6 7" key="2">
    <citation type="journal article" date="2010" name="Nucleic Acids Res.">
        <title>BeetleBase in 2010: revisions to provide comprehensive genomic information for Tribolium castaneum.</title>
        <authorList>
            <person name="Kim H.S."/>
            <person name="Murphy T."/>
            <person name="Xia J."/>
            <person name="Caragea D."/>
            <person name="Park Y."/>
            <person name="Beeman R.W."/>
            <person name="Lorenzen M.D."/>
            <person name="Butcher S."/>
            <person name="Manak J.R."/>
            <person name="Brown S.J."/>
        </authorList>
    </citation>
    <scope>GENOME REANNOTATION</scope>
    <source>
        <strain evidence="6 7">Georgia GA2</strain>
    </source>
</reference>
<proteinExistence type="predicted"/>
<dbReference type="STRING" id="7070.D6WFS5"/>
<dbReference type="HOGENOM" id="CLU_012748_0_0_1"/>
<name>D6WFS5_TRICA</name>
<keyword evidence="1" id="KW-0677">Repeat</keyword>
<evidence type="ECO:0000313" key="7">
    <source>
        <dbReference type="Proteomes" id="UP000007266"/>
    </source>
</evidence>
<feature type="domain" description="RRM" evidence="5">
    <location>
        <begin position="3"/>
        <end position="74"/>
    </location>
</feature>
<organism evidence="6 7">
    <name type="scientific">Tribolium castaneum</name>
    <name type="common">Red flour beetle</name>
    <dbReference type="NCBI Taxonomy" id="7070"/>
    <lineage>
        <taxon>Eukaryota</taxon>
        <taxon>Metazoa</taxon>
        <taxon>Ecdysozoa</taxon>
        <taxon>Arthropoda</taxon>
        <taxon>Hexapoda</taxon>
        <taxon>Insecta</taxon>
        <taxon>Pterygota</taxon>
        <taxon>Neoptera</taxon>
        <taxon>Endopterygota</taxon>
        <taxon>Coleoptera</taxon>
        <taxon>Polyphaga</taxon>
        <taxon>Cucujiformia</taxon>
        <taxon>Tenebrionidae</taxon>
        <taxon>Tenebrionidae incertae sedis</taxon>
        <taxon>Tribolium</taxon>
    </lineage>
</organism>
<dbReference type="PhylomeDB" id="D6WFS5"/>
<feature type="region of interest" description="Disordered" evidence="4">
    <location>
        <begin position="272"/>
        <end position="324"/>
    </location>
</feature>